<dbReference type="GO" id="GO:0004180">
    <property type="term" value="F:carboxypeptidase activity"/>
    <property type="evidence" value="ECO:0007669"/>
    <property type="project" value="UniProtKB-KW"/>
</dbReference>
<dbReference type="CDD" id="cd07062">
    <property type="entry name" value="Peptidase_S66_mccF_like"/>
    <property type="match status" value="1"/>
</dbReference>
<keyword evidence="7" id="KW-1185">Reference proteome</keyword>
<gene>
    <name evidence="6" type="ORF">EBB54_12170</name>
</gene>
<dbReference type="InterPro" id="IPR040921">
    <property type="entry name" value="Peptidase_S66C"/>
</dbReference>
<dbReference type="InterPro" id="IPR003507">
    <property type="entry name" value="S66_fam"/>
</dbReference>
<dbReference type="Proteomes" id="UP000274920">
    <property type="component" value="Unassembled WGS sequence"/>
</dbReference>
<accession>A0A3R8LYN3</accession>
<comment type="caution">
    <text evidence="6">The sequence shown here is derived from an EMBL/GenBank/DDBJ whole genome shotgun (WGS) entry which is preliminary data.</text>
</comment>
<dbReference type="PIRSF" id="PIRSF028757">
    <property type="entry name" value="LD-carboxypeptidase"/>
    <property type="match status" value="1"/>
</dbReference>
<evidence type="ECO:0000256" key="2">
    <source>
        <dbReference type="ARBA" id="ARBA00022801"/>
    </source>
</evidence>
<name>A0A3R8LYN3_9FIRM</name>
<feature type="domain" description="LD-carboxypeptidase C-terminal" evidence="5">
    <location>
        <begin position="209"/>
        <end position="320"/>
    </location>
</feature>
<comment type="similarity">
    <text evidence="1">Belongs to the peptidase S66 family.</text>
</comment>
<evidence type="ECO:0000259" key="5">
    <source>
        <dbReference type="Pfam" id="PF17676"/>
    </source>
</evidence>
<evidence type="ECO:0000259" key="4">
    <source>
        <dbReference type="Pfam" id="PF02016"/>
    </source>
</evidence>
<evidence type="ECO:0000256" key="3">
    <source>
        <dbReference type="PIRSR" id="PIRSR028757-1"/>
    </source>
</evidence>
<feature type="active site" description="Nucleophile" evidence="3">
    <location>
        <position position="119"/>
    </location>
</feature>
<dbReference type="InterPro" id="IPR029062">
    <property type="entry name" value="Class_I_gatase-like"/>
</dbReference>
<dbReference type="Pfam" id="PF02016">
    <property type="entry name" value="Peptidase_S66"/>
    <property type="match status" value="1"/>
</dbReference>
<dbReference type="SUPFAM" id="SSF52317">
    <property type="entry name" value="Class I glutamine amidotransferase-like"/>
    <property type="match status" value="1"/>
</dbReference>
<organism evidence="6 7">
    <name type="scientific">Schaedlerella arabinosiphila</name>
    <dbReference type="NCBI Taxonomy" id="2044587"/>
    <lineage>
        <taxon>Bacteria</taxon>
        <taxon>Bacillati</taxon>
        <taxon>Bacillota</taxon>
        <taxon>Clostridia</taxon>
        <taxon>Lachnospirales</taxon>
        <taxon>Lachnospiraceae</taxon>
        <taxon>Schaedlerella</taxon>
    </lineage>
</organism>
<evidence type="ECO:0000313" key="7">
    <source>
        <dbReference type="Proteomes" id="UP000274920"/>
    </source>
</evidence>
<keyword evidence="6" id="KW-0645">Protease</keyword>
<dbReference type="PANTHER" id="PTHR30237:SF5">
    <property type="entry name" value="CARBOXYPEPTIDASE VC_A0337-RELATED"/>
    <property type="match status" value="1"/>
</dbReference>
<feature type="domain" description="LD-carboxypeptidase N-terminal" evidence="4">
    <location>
        <begin position="20"/>
        <end position="139"/>
    </location>
</feature>
<dbReference type="InterPro" id="IPR027478">
    <property type="entry name" value="LdcA_N"/>
</dbReference>
<dbReference type="Gene3D" id="3.50.30.60">
    <property type="entry name" value="LD-carboxypeptidase A C-terminal domain-like"/>
    <property type="match status" value="1"/>
</dbReference>
<protein>
    <submittedName>
        <fullName evidence="6">LD-carboxypeptidase</fullName>
    </submittedName>
</protein>
<evidence type="ECO:0000256" key="1">
    <source>
        <dbReference type="ARBA" id="ARBA00010233"/>
    </source>
</evidence>
<feature type="active site" description="Charge relay system" evidence="3">
    <location>
        <position position="240"/>
    </location>
</feature>
<dbReference type="InterPro" id="IPR040449">
    <property type="entry name" value="Peptidase_S66_N"/>
</dbReference>
<dbReference type="InterPro" id="IPR027461">
    <property type="entry name" value="Carboxypeptidase_A_C_sf"/>
</dbReference>
<dbReference type="Pfam" id="PF17676">
    <property type="entry name" value="Peptidase_S66C"/>
    <property type="match status" value="1"/>
</dbReference>
<evidence type="ECO:0000313" key="6">
    <source>
        <dbReference type="EMBL" id="RRK32043.1"/>
    </source>
</evidence>
<dbReference type="EMBL" id="RHJS01000002">
    <property type="protein sequence ID" value="RRK32043.1"/>
    <property type="molecule type" value="Genomic_DNA"/>
</dbReference>
<feature type="active site" description="Charge relay system" evidence="3">
    <location>
        <position position="308"/>
    </location>
</feature>
<dbReference type="SUPFAM" id="SSF141986">
    <property type="entry name" value="LD-carboxypeptidase A C-terminal domain-like"/>
    <property type="match status" value="1"/>
</dbReference>
<keyword evidence="2" id="KW-0378">Hydrolase</keyword>
<sequence length="343" mass="38500">MQEGMNGMKENVSEESKIGIGLVTPSAPAPALFSNRFERGVKCLEHMGFNVKRGKYVSTKDGVTSASAIKRAEDINNMYADEEVSLVMATIGGDYSAEILPYLDWEIIRANRKGFIGYSDITVLLHAIGIMSQQVVFYGPTLMTEMSEYPVPPQLSKESFLQILDEKTSYEVSPCDSLLAKGNDWALPPRERNTFCPTFHKVIRQGQARGIVLGGCIEALERLRGTKFWPCFKNSIMVIETVDDEFDEKKWRSFVTDYTNMGVFKELSGIVIGQKMWNENSVNSLSTMLLEATSDTKIPILYGLPFGHISPIATIPLFTSAVLDADSMKLEYNKPFKYEYIKR</sequence>
<proteinExistence type="inferred from homology"/>
<reference evidence="6" key="1">
    <citation type="submission" date="2018-10" db="EMBL/GenBank/DDBJ databases">
        <title>Schaedlerella arabinophila gen. nov. sp. nov., isolated from the mouse intestinal tract and comparative analysis with the genome of the closely related altered Schaedler flora strain ASF502.</title>
        <authorList>
            <person name="Miyake S."/>
            <person name="Soh M."/>
            <person name="Seedorf H."/>
        </authorList>
    </citation>
    <scope>NUCLEOTIDE SEQUENCE [LARGE SCALE GENOMIC DNA]</scope>
    <source>
        <strain evidence="6">DSM 106076</strain>
    </source>
</reference>
<dbReference type="PANTHER" id="PTHR30237">
    <property type="entry name" value="MURAMOYLTETRAPEPTIDE CARBOXYPEPTIDASE"/>
    <property type="match status" value="1"/>
</dbReference>
<keyword evidence="6" id="KW-0121">Carboxypeptidase</keyword>
<dbReference type="Gene3D" id="3.40.50.10740">
    <property type="entry name" value="Class I glutamine amidotransferase-like"/>
    <property type="match status" value="1"/>
</dbReference>
<dbReference type="AlphaFoldDB" id="A0A3R8LYN3"/>